<evidence type="ECO:0000313" key="2">
    <source>
        <dbReference type="Proteomes" id="UP001267407"/>
    </source>
</evidence>
<comment type="caution">
    <text evidence="1">The sequence shown here is derived from an EMBL/GenBank/DDBJ whole genome shotgun (WGS) entry which is preliminary data.</text>
</comment>
<sequence length="86" mass="9987">MTSEEFRDRFQHHPLGHVLQNMEIAETEIALERYLGMALGMVMVMCHHEHITKEEQEFLMEASKGNAKRNYDRVMKTNAAAPATRQ</sequence>
<accession>A0ABU2HIU4</accession>
<gene>
    <name evidence="1" type="ORF">RKA07_10420</name>
</gene>
<name>A0ABU2HIU4_9GAMM</name>
<organism evidence="1 2">
    <name type="scientific">Marinobacter xiaoshiensis</name>
    <dbReference type="NCBI Taxonomy" id="3073652"/>
    <lineage>
        <taxon>Bacteria</taxon>
        <taxon>Pseudomonadati</taxon>
        <taxon>Pseudomonadota</taxon>
        <taxon>Gammaproteobacteria</taxon>
        <taxon>Pseudomonadales</taxon>
        <taxon>Marinobacteraceae</taxon>
        <taxon>Marinobacter</taxon>
    </lineage>
</organism>
<keyword evidence="2" id="KW-1185">Reference proteome</keyword>
<dbReference type="Proteomes" id="UP001267407">
    <property type="component" value="Unassembled WGS sequence"/>
</dbReference>
<reference evidence="1" key="1">
    <citation type="submission" date="2023-09" db="EMBL/GenBank/DDBJ databases">
        <title>Marinobacter sediminicola sp. nov. and Marinobacter maritimum sp. nov., isolated from marine sediment.</title>
        <authorList>
            <person name="An J."/>
        </authorList>
    </citation>
    <scope>NUCLEOTIDE SEQUENCE</scope>
    <source>
        <strain evidence="1">F60267</strain>
    </source>
</reference>
<dbReference type="EMBL" id="JAVMBO010000014">
    <property type="protein sequence ID" value="MDS1310501.1"/>
    <property type="molecule type" value="Genomic_DNA"/>
</dbReference>
<evidence type="ECO:0000313" key="1">
    <source>
        <dbReference type="EMBL" id="MDS1310501.1"/>
    </source>
</evidence>
<protein>
    <submittedName>
        <fullName evidence="1">Uncharacterized protein</fullName>
    </submittedName>
</protein>
<dbReference type="RefSeq" id="WP_310966286.1">
    <property type="nucleotide sequence ID" value="NZ_JAVMBO010000014.1"/>
</dbReference>
<proteinExistence type="predicted"/>